<dbReference type="GO" id="GO:0008982">
    <property type="term" value="F:protein-N(PI)-phosphohistidine-sugar phosphotransferase activity"/>
    <property type="evidence" value="ECO:0007669"/>
    <property type="project" value="InterPro"/>
</dbReference>
<dbReference type="Gene3D" id="3.30.1360.60">
    <property type="entry name" value="Glucose permease domain IIB"/>
    <property type="match status" value="1"/>
</dbReference>
<dbReference type="SUPFAM" id="SSF55604">
    <property type="entry name" value="Glucose permease domain IIB"/>
    <property type="match status" value="1"/>
</dbReference>
<evidence type="ECO:0000313" key="2">
    <source>
        <dbReference type="Proteomes" id="UP000032102"/>
    </source>
</evidence>
<keyword evidence="2" id="KW-1185">Reference proteome</keyword>
<protein>
    <submittedName>
        <fullName evidence="1">PTS system N-acetyl glucosamine specific transporter subunits IIABC</fullName>
    </submittedName>
</protein>
<dbReference type="InterPro" id="IPR036878">
    <property type="entry name" value="Glu_permease_IIB"/>
</dbReference>
<reference evidence="1 2" key="1">
    <citation type="submission" date="2015-01" db="EMBL/GenBank/DDBJ databases">
        <title>Draft genome of Anoxybacillus thermarum strain AF/04.</title>
        <authorList>
            <person name="Poli A."/>
            <person name="Nicolaus B."/>
            <person name="Chan K.-G."/>
            <person name="Kahar U.M."/>
            <person name="Yaakob A.S."/>
            <person name="Chan C.S."/>
            <person name="Goh K.M."/>
        </authorList>
    </citation>
    <scope>NUCLEOTIDE SEQUENCE [LARGE SCALE GENOMIC DNA]</scope>
    <source>
        <strain evidence="1 2">AF/04</strain>
    </source>
</reference>
<sequence>MGIFLIFILCVVELIGAQAVIQAAAKKKQLRKNQLFSLHFRLMQQRFINEVQLKRLGAKGVVRLNQSDLQVVVGTDVEFLANEMRKNH</sequence>
<dbReference type="EMBL" id="JXTH01000040">
    <property type="protein sequence ID" value="KIQ93935.1"/>
    <property type="molecule type" value="Genomic_DNA"/>
</dbReference>
<dbReference type="AlphaFoldDB" id="A0A0D0RXD1"/>
<dbReference type="PATRIC" id="fig|404937.3.peg.2134"/>
<proteinExistence type="predicted"/>
<name>A0A0D0RXD1_9BACL</name>
<dbReference type="RefSeq" id="WP_043967070.1">
    <property type="nucleotide sequence ID" value="NZ_JXTH01000040.1"/>
</dbReference>
<dbReference type="GO" id="GO:0009401">
    <property type="term" value="P:phosphoenolpyruvate-dependent sugar phosphotransferase system"/>
    <property type="evidence" value="ECO:0007669"/>
    <property type="project" value="InterPro"/>
</dbReference>
<comment type="caution">
    <text evidence="1">The sequence shown here is derived from an EMBL/GenBank/DDBJ whole genome shotgun (WGS) entry which is preliminary data.</text>
</comment>
<gene>
    <name evidence="1" type="ORF">LH47_02011</name>
</gene>
<organism evidence="1 2">
    <name type="scientific">Anoxybacillus thermarum</name>
    <dbReference type="NCBI Taxonomy" id="404937"/>
    <lineage>
        <taxon>Bacteria</taxon>
        <taxon>Bacillati</taxon>
        <taxon>Bacillota</taxon>
        <taxon>Bacilli</taxon>
        <taxon>Bacillales</taxon>
        <taxon>Anoxybacillaceae</taxon>
        <taxon>Anoxybacillus</taxon>
    </lineage>
</organism>
<accession>A0A0D0RXD1</accession>
<evidence type="ECO:0000313" key="1">
    <source>
        <dbReference type="EMBL" id="KIQ93935.1"/>
    </source>
</evidence>
<dbReference type="Proteomes" id="UP000032102">
    <property type="component" value="Unassembled WGS sequence"/>
</dbReference>